<name>A0A1Y1WB08_9FUNG</name>
<feature type="non-terminal residue" evidence="6">
    <location>
        <position position="1"/>
    </location>
</feature>
<dbReference type="CDD" id="cd12148">
    <property type="entry name" value="fungal_TF_MHR"/>
    <property type="match status" value="1"/>
</dbReference>
<dbReference type="OrthoDB" id="10263753at2759"/>
<keyword evidence="4" id="KW-1133">Transmembrane helix</keyword>
<accession>A0A1Y1WB08</accession>
<dbReference type="PANTHER" id="PTHR31001">
    <property type="entry name" value="UNCHARACTERIZED TRANSCRIPTIONAL REGULATORY PROTEIN"/>
    <property type="match status" value="1"/>
</dbReference>
<comment type="caution">
    <text evidence="6">The sequence shown here is derived from an EMBL/GenBank/DDBJ whole genome shotgun (WGS) entry which is preliminary data.</text>
</comment>
<dbReference type="InterPro" id="IPR036864">
    <property type="entry name" value="Zn2-C6_fun-type_DNA-bd_sf"/>
</dbReference>
<evidence type="ECO:0000256" key="4">
    <source>
        <dbReference type="SAM" id="Phobius"/>
    </source>
</evidence>
<dbReference type="EMBL" id="MCFE01001079">
    <property type="protein sequence ID" value="ORX70426.1"/>
    <property type="molecule type" value="Genomic_DNA"/>
</dbReference>
<dbReference type="Pfam" id="PF04082">
    <property type="entry name" value="Fungal_trans"/>
    <property type="match status" value="1"/>
</dbReference>
<keyword evidence="7" id="KW-1185">Reference proteome</keyword>
<dbReference type="PANTHER" id="PTHR31001:SF87">
    <property type="entry name" value="COL-21"/>
    <property type="match status" value="1"/>
</dbReference>
<protein>
    <recommendedName>
        <fullName evidence="5">Zn(2)-C6 fungal-type domain-containing protein</fullName>
    </recommendedName>
</protein>
<dbReference type="Proteomes" id="UP000193498">
    <property type="component" value="Unassembled WGS sequence"/>
</dbReference>
<dbReference type="GO" id="GO:0005634">
    <property type="term" value="C:nucleus"/>
    <property type="evidence" value="ECO:0007669"/>
    <property type="project" value="UniProtKB-SubCell"/>
</dbReference>
<organism evidence="6 7">
    <name type="scientific">Basidiobolus meristosporus CBS 931.73</name>
    <dbReference type="NCBI Taxonomy" id="1314790"/>
    <lineage>
        <taxon>Eukaryota</taxon>
        <taxon>Fungi</taxon>
        <taxon>Fungi incertae sedis</taxon>
        <taxon>Zoopagomycota</taxon>
        <taxon>Entomophthoromycotina</taxon>
        <taxon>Basidiobolomycetes</taxon>
        <taxon>Basidiobolales</taxon>
        <taxon>Basidiobolaceae</taxon>
        <taxon>Basidiobolus</taxon>
    </lineage>
</organism>
<dbReference type="SMART" id="SM00906">
    <property type="entry name" value="Fungal_trans"/>
    <property type="match status" value="1"/>
</dbReference>
<dbReference type="InParanoid" id="A0A1Y1WB08"/>
<feature type="non-terminal residue" evidence="6">
    <location>
        <position position="560"/>
    </location>
</feature>
<keyword evidence="4" id="KW-0812">Transmembrane</keyword>
<dbReference type="GO" id="GO:0000981">
    <property type="term" value="F:DNA-binding transcription factor activity, RNA polymerase II-specific"/>
    <property type="evidence" value="ECO:0007669"/>
    <property type="project" value="InterPro"/>
</dbReference>
<dbReference type="SUPFAM" id="SSF57701">
    <property type="entry name" value="Zn2/Cys6 DNA-binding domain"/>
    <property type="match status" value="1"/>
</dbReference>
<dbReference type="GO" id="GO:0003677">
    <property type="term" value="F:DNA binding"/>
    <property type="evidence" value="ECO:0007669"/>
    <property type="project" value="InterPro"/>
</dbReference>
<keyword evidence="4" id="KW-0472">Membrane</keyword>
<gene>
    <name evidence="6" type="ORF">K493DRAFT_132080</name>
</gene>
<evidence type="ECO:0000256" key="3">
    <source>
        <dbReference type="ARBA" id="ARBA00023242"/>
    </source>
</evidence>
<evidence type="ECO:0000313" key="6">
    <source>
        <dbReference type="EMBL" id="ORX70426.1"/>
    </source>
</evidence>
<dbReference type="GO" id="GO:0006351">
    <property type="term" value="P:DNA-templated transcription"/>
    <property type="evidence" value="ECO:0007669"/>
    <property type="project" value="InterPro"/>
</dbReference>
<dbReference type="AlphaFoldDB" id="A0A1Y1WB08"/>
<dbReference type="InterPro" id="IPR001138">
    <property type="entry name" value="Zn2Cys6_DnaBD"/>
</dbReference>
<dbReference type="GO" id="GO:0008270">
    <property type="term" value="F:zinc ion binding"/>
    <property type="evidence" value="ECO:0007669"/>
    <property type="project" value="InterPro"/>
</dbReference>
<dbReference type="SMART" id="SM00066">
    <property type="entry name" value="GAL4"/>
    <property type="match status" value="1"/>
</dbReference>
<feature type="transmembrane region" description="Helical" evidence="4">
    <location>
        <begin position="485"/>
        <end position="508"/>
    </location>
</feature>
<dbReference type="Gene3D" id="4.10.240.10">
    <property type="entry name" value="Zn(2)-C6 fungal-type DNA-binding domain"/>
    <property type="match status" value="1"/>
</dbReference>
<proteinExistence type="predicted"/>
<comment type="subcellular location">
    <subcellularLocation>
        <location evidence="1">Nucleus</location>
    </subcellularLocation>
</comment>
<evidence type="ECO:0000259" key="5">
    <source>
        <dbReference type="PROSITE" id="PS50048"/>
    </source>
</evidence>
<dbReference type="InterPro" id="IPR007219">
    <property type="entry name" value="XnlR_reg_dom"/>
</dbReference>
<feature type="domain" description="Zn(2)-C6 fungal-type" evidence="5">
    <location>
        <begin position="9"/>
        <end position="40"/>
    </location>
</feature>
<evidence type="ECO:0000256" key="2">
    <source>
        <dbReference type="ARBA" id="ARBA00022723"/>
    </source>
</evidence>
<keyword evidence="2" id="KW-0479">Metal-binding</keyword>
<evidence type="ECO:0000313" key="7">
    <source>
        <dbReference type="Proteomes" id="UP000193498"/>
    </source>
</evidence>
<dbReference type="STRING" id="1314790.A0A1Y1WB08"/>
<dbReference type="Pfam" id="PF00172">
    <property type="entry name" value="Zn_clus"/>
    <property type="match status" value="1"/>
</dbReference>
<sequence>RRRKRTVISCTECHRRKKKCDRLQPCNNCTTRGKQSLCLYESVQTTETWPKNPSNSDQSSEGAITSEEMYLNSRSEPQVISSLASTLGYSMHNSHNTLGIIRKISPSYLTAVVQSNLNDGLSQRYRELIRQLPSRNRIDMLVQRFFADVCWNYDVIDEMMFRQQLEAWGKVSYSTFQRGPLDLPVNIRVFPALLFQVLAQALLYAANGDEALEQLKYAPGMTFHDLAMEFSESGNMILTILGKRETTLATVQAGLLRASFLKSSSCVVEAWHVLGITIRDAQEIDLHSGKSSEDASSWDIEMRRRMWLALHLWDAHMAVVLGRPMSTNLQTYTFANDVLQRRDDAPPTKRVETDPPTPFTVILMGYNTAYRYLPKIHELESSGASPEDYYCTVSDIHTAILGNIRNLPDWCRLENPNLKFDKHPSCYWLPAARETLSSEIYFVLLALHRPYIFSVAQSRTEALRAALKILGAQARLFTQSDPRQYMAFNLVFSTFDAMVLTASIYILYPHENRDKLDASLRSIEWGMDRLNTMAQCNKMAKSAYNVVLALRHRLKQRLAT</sequence>
<reference evidence="6 7" key="1">
    <citation type="submission" date="2016-07" db="EMBL/GenBank/DDBJ databases">
        <title>Pervasive Adenine N6-methylation of Active Genes in Fungi.</title>
        <authorList>
            <consortium name="DOE Joint Genome Institute"/>
            <person name="Mondo S.J."/>
            <person name="Dannebaum R.O."/>
            <person name="Kuo R.C."/>
            <person name="Labutti K."/>
            <person name="Haridas S."/>
            <person name="Kuo A."/>
            <person name="Salamov A."/>
            <person name="Ahrendt S.R."/>
            <person name="Lipzen A."/>
            <person name="Sullivan W."/>
            <person name="Andreopoulos W.B."/>
            <person name="Clum A."/>
            <person name="Lindquist E."/>
            <person name="Daum C."/>
            <person name="Ramamoorthy G.K."/>
            <person name="Gryganskyi A."/>
            <person name="Culley D."/>
            <person name="Magnuson J.K."/>
            <person name="James T.Y."/>
            <person name="O'Malley M.A."/>
            <person name="Stajich J.E."/>
            <person name="Spatafora J.W."/>
            <person name="Visel A."/>
            <person name="Grigoriev I.V."/>
        </authorList>
    </citation>
    <scope>NUCLEOTIDE SEQUENCE [LARGE SCALE GENOMIC DNA]</scope>
    <source>
        <strain evidence="6 7">CBS 931.73</strain>
    </source>
</reference>
<dbReference type="PROSITE" id="PS50048">
    <property type="entry name" value="ZN2_CY6_FUNGAL_2"/>
    <property type="match status" value="1"/>
</dbReference>
<dbReference type="CDD" id="cd00067">
    <property type="entry name" value="GAL4"/>
    <property type="match status" value="1"/>
</dbReference>
<evidence type="ECO:0000256" key="1">
    <source>
        <dbReference type="ARBA" id="ARBA00004123"/>
    </source>
</evidence>
<keyword evidence="3" id="KW-0539">Nucleus</keyword>
<dbReference type="PROSITE" id="PS00463">
    <property type="entry name" value="ZN2_CY6_FUNGAL_1"/>
    <property type="match status" value="1"/>
</dbReference>
<dbReference type="InterPro" id="IPR050613">
    <property type="entry name" value="Sec_Metabolite_Reg"/>
</dbReference>